<evidence type="ECO:0000256" key="1">
    <source>
        <dbReference type="SAM" id="Phobius"/>
    </source>
</evidence>
<feature type="transmembrane region" description="Helical" evidence="1">
    <location>
        <begin position="48"/>
        <end position="66"/>
    </location>
</feature>
<dbReference type="AlphaFoldDB" id="A0A919C6M9"/>
<sequence>MTANEYKGEHGGEGVAHDGASFEQALRGAEELRKSTGRLRIRLRTLRLTMVGGASAILVVVFVAAGEPRWELSGLAVGLVGAVAAGLRAERSVRSELGRHEERLERTVGMLREVFVHVSRREQWEKSRVRRTRERIARFSIDERRLW</sequence>
<evidence type="ECO:0008006" key="4">
    <source>
        <dbReference type="Google" id="ProtNLM"/>
    </source>
</evidence>
<organism evidence="2 3">
    <name type="scientific">Streptomyces finlayi</name>
    <dbReference type="NCBI Taxonomy" id="67296"/>
    <lineage>
        <taxon>Bacteria</taxon>
        <taxon>Bacillati</taxon>
        <taxon>Actinomycetota</taxon>
        <taxon>Actinomycetes</taxon>
        <taxon>Kitasatosporales</taxon>
        <taxon>Streptomycetaceae</taxon>
        <taxon>Streptomyces</taxon>
    </lineage>
</organism>
<evidence type="ECO:0000313" key="3">
    <source>
        <dbReference type="Proteomes" id="UP000638353"/>
    </source>
</evidence>
<gene>
    <name evidence="2" type="ORF">GCM10010334_04090</name>
</gene>
<name>A0A919C6M9_9ACTN</name>
<keyword evidence="1" id="KW-1133">Transmembrane helix</keyword>
<reference evidence="2" key="1">
    <citation type="journal article" date="2014" name="Int. J. Syst. Evol. Microbiol.">
        <title>Complete genome sequence of Corynebacterium casei LMG S-19264T (=DSM 44701T), isolated from a smear-ripened cheese.</title>
        <authorList>
            <consortium name="US DOE Joint Genome Institute (JGI-PGF)"/>
            <person name="Walter F."/>
            <person name="Albersmeier A."/>
            <person name="Kalinowski J."/>
            <person name="Ruckert C."/>
        </authorList>
    </citation>
    <scope>NUCLEOTIDE SEQUENCE</scope>
    <source>
        <strain evidence="2">JCM 4637</strain>
    </source>
</reference>
<protein>
    <recommendedName>
        <fullName evidence="4">SLATT domain-containing protein</fullName>
    </recommendedName>
</protein>
<dbReference type="RefSeq" id="WP_189820910.1">
    <property type="nucleotide sequence ID" value="NZ_BMVC01000001.1"/>
</dbReference>
<accession>A0A919C6M9</accession>
<dbReference type="Proteomes" id="UP000638353">
    <property type="component" value="Unassembled WGS sequence"/>
</dbReference>
<evidence type="ECO:0000313" key="2">
    <source>
        <dbReference type="EMBL" id="GHC78585.1"/>
    </source>
</evidence>
<proteinExistence type="predicted"/>
<reference evidence="2" key="2">
    <citation type="submission" date="2020-09" db="EMBL/GenBank/DDBJ databases">
        <authorList>
            <person name="Sun Q."/>
            <person name="Ohkuma M."/>
        </authorList>
    </citation>
    <scope>NUCLEOTIDE SEQUENCE</scope>
    <source>
        <strain evidence="2">JCM 4637</strain>
    </source>
</reference>
<dbReference type="EMBL" id="BMVC01000001">
    <property type="protein sequence ID" value="GHC78585.1"/>
    <property type="molecule type" value="Genomic_DNA"/>
</dbReference>
<keyword evidence="1" id="KW-0472">Membrane</keyword>
<comment type="caution">
    <text evidence="2">The sequence shown here is derived from an EMBL/GenBank/DDBJ whole genome shotgun (WGS) entry which is preliminary data.</text>
</comment>
<feature type="transmembrane region" description="Helical" evidence="1">
    <location>
        <begin position="72"/>
        <end position="89"/>
    </location>
</feature>
<keyword evidence="1" id="KW-0812">Transmembrane</keyword>